<feature type="chain" id="PRO_5022105637" evidence="8">
    <location>
        <begin position="21"/>
        <end position="259"/>
    </location>
</feature>
<keyword evidence="1" id="KW-0813">Transport</keyword>
<dbReference type="GO" id="GO:0019684">
    <property type="term" value="P:photosynthesis, light reaction"/>
    <property type="evidence" value="ECO:0007669"/>
    <property type="project" value="InterPro"/>
</dbReference>
<proteinExistence type="predicted"/>
<dbReference type="GO" id="GO:0020037">
    <property type="term" value="F:heme binding"/>
    <property type="evidence" value="ECO:0007669"/>
    <property type="project" value="InterPro"/>
</dbReference>
<evidence type="ECO:0000256" key="5">
    <source>
        <dbReference type="ARBA" id="ARBA00022982"/>
    </source>
</evidence>
<dbReference type="NCBIfam" id="NF033196">
    <property type="entry name" value="c_type_nonphoto"/>
    <property type="match status" value="1"/>
</dbReference>
<evidence type="ECO:0000256" key="6">
    <source>
        <dbReference type="ARBA" id="ARBA00023004"/>
    </source>
</evidence>
<dbReference type="InterPro" id="IPR003158">
    <property type="entry name" value="Photosyn_RC_cyt_c-su"/>
</dbReference>
<dbReference type="GO" id="GO:0005506">
    <property type="term" value="F:iron ion binding"/>
    <property type="evidence" value="ECO:0007669"/>
    <property type="project" value="InterPro"/>
</dbReference>
<dbReference type="SUPFAM" id="SSF48452">
    <property type="entry name" value="TPR-like"/>
    <property type="match status" value="1"/>
</dbReference>
<dbReference type="SUPFAM" id="SSF48695">
    <property type="entry name" value="Multiheme cytochromes"/>
    <property type="match status" value="1"/>
</dbReference>
<evidence type="ECO:0000313" key="9">
    <source>
        <dbReference type="EMBL" id="TMQ59402.1"/>
    </source>
</evidence>
<dbReference type="PROSITE" id="PS50005">
    <property type="entry name" value="TPR"/>
    <property type="match status" value="1"/>
</dbReference>
<name>A0A538T6Y1_UNCEI</name>
<evidence type="ECO:0000256" key="3">
    <source>
        <dbReference type="ARBA" id="ARBA00022617"/>
    </source>
</evidence>
<dbReference type="InterPro" id="IPR019734">
    <property type="entry name" value="TPR_rpt"/>
</dbReference>
<organism evidence="9 10">
    <name type="scientific">Eiseniibacteriota bacterium</name>
    <dbReference type="NCBI Taxonomy" id="2212470"/>
    <lineage>
        <taxon>Bacteria</taxon>
        <taxon>Candidatus Eiseniibacteriota</taxon>
    </lineage>
</organism>
<comment type="caution">
    <text evidence="9">The sequence shown here is derived from an EMBL/GenBank/DDBJ whole genome shotgun (WGS) entry which is preliminary data.</text>
</comment>
<dbReference type="AlphaFoldDB" id="A0A538T6Y1"/>
<dbReference type="Gene3D" id="1.25.40.10">
    <property type="entry name" value="Tetratricopeptide repeat domain"/>
    <property type="match status" value="1"/>
</dbReference>
<dbReference type="InterPro" id="IPR011990">
    <property type="entry name" value="TPR-like_helical_dom_sf"/>
</dbReference>
<keyword evidence="3" id="KW-0349">Heme</keyword>
<reference evidence="9 10" key="1">
    <citation type="journal article" date="2019" name="Nat. Microbiol.">
        <title>Mediterranean grassland soil C-N compound turnover is dependent on rainfall and depth, and is mediated by genomically divergent microorganisms.</title>
        <authorList>
            <person name="Diamond S."/>
            <person name="Andeer P.F."/>
            <person name="Li Z."/>
            <person name="Crits-Christoph A."/>
            <person name="Burstein D."/>
            <person name="Anantharaman K."/>
            <person name="Lane K.R."/>
            <person name="Thomas B.C."/>
            <person name="Pan C."/>
            <person name="Northen T.R."/>
            <person name="Banfield J.F."/>
        </authorList>
    </citation>
    <scope>NUCLEOTIDE SEQUENCE [LARGE SCALE GENOMIC DNA]</scope>
    <source>
        <strain evidence="9">WS_6</strain>
    </source>
</reference>
<dbReference type="Gene3D" id="1.10.468.10">
    <property type="entry name" value="Photosynthetic Reaction Center, subunit C, domain 2"/>
    <property type="match status" value="1"/>
</dbReference>
<keyword evidence="5" id="KW-0249">Electron transport</keyword>
<keyword evidence="8" id="KW-0732">Signal</keyword>
<dbReference type="GO" id="GO:0030077">
    <property type="term" value="C:plasma membrane light-harvesting complex"/>
    <property type="evidence" value="ECO:0007669"/>
    <property type="project" value="InterPro"/>
</dbReference>
<feature type="signal peptide" evidence="8">
    <location>
        <begin position="1"/>
        <end position="20"/>
    </location>
</feature>
<evidence type="ECO:0000313" key="10">
    <source>
        <dbReference type="Proteomes" id="UP000316852"/>
    </source>
</evidence>
<evidence type="ECO:0000256" key="8">
    <source>
        <dbReference type="SAM" id="SignalP"/>
    </source>
</evidence>
<keyword evidence="7" id="KW-0802">TPR repeat</keyword>
<dbReference type="InterPro" id="IPR036280">
    <property type="entry name" value="Multihaem_cyt_sf"/>
</dbReference>
<dbReference type="Pfam" id="PF00515">
    <property type="entry name" value="TPR_1"/>
    <property type="match status" value="1"/>
</dbReference>
<evidence type="ECO:0000256" key="2">
    <source>
        <dbReference type="ARBA" id="ARBA00022531"/>
    </source>
</evidence>
<dbReference type="Proteomes" id="UP000316852">
    <property type="component" value="Unassembled WGS sequence"/>
</dbReference>
<gene>
    <name evidence="9" type="ORF">E6K76_04870</name>
</gene>
<dbReference type="Pfam" id="PF02276">
    <property type="entry name" value="CytoC_RC"/>
    <property type="match status" value="1"/>
</dbReference>
<dbReference type="SMART" id="SM00028">
    <property type="entry name" value="TPR"/>
    <property type="match status" value="2"/>
</dbReference>
<dbReference type="EMBL" id="VBOW01000022">
    <property type="protein sequence ID" value="TMQ59402.1"/>
    <property type="molecule type" value="Genomic_DNA"/>
</dbReference>
<accession>A0A538T6Y1</accession>
<sequence length="259" mass="28870">MILRRRVRGIFAILATLAVAATASAPVAQSQPRFEWPEKARNLKVLPKNTPKEKLSATMIGFTRALGVRCPFCHVGQEGQPLTTYDFVSDQKPTKNIARRMMKMVSTINHDLSKMKFPEPKRINAECATCHRGRPRPMTLAEELTLVYETAGIDSTVARYNTLRERFYGSGSYDFSERSLNEVGGTLLAQGHPDDAIRILSLNAEQNPKSSFAYSSLANACAAAGKKDLAVQNYEKALELDPRNREAEQKLKELRGEPK</sequence>
<keyword evidence="6" id="KW-0408">Iron</keyword>
<evidence type="ECO:0000256" key="4">
    <source>
        <dbReference type="ARBA" id="ARBA00022723"/>
    </source>
</evidence>
<keyword evidence="4" id="KW-0479">Metal-binding</keyword>
<evidence type="ECO:0000256" key="7">
    <source>
        <dbReference type="PROSITE-ProRule" id="PRU00339"/>
    </source>
</evidence>
<dbReference type="InterPro" id="IPR023119">
    <property type="entry name" value="Multihaem_cyt_PRC_cyt_su-like"/>
</dbReference>
<dbReference type="GO" id="GO:0009055">
    <property type="term" value="F:electron transfer activity"/>
    <property type="evidence" value="ECO:0007669"/>
    <property type="project" value="InterPro"/>
</dbReference>
<keyword evidence="2" id="KW-0602">Photosynthesis</keyword>
<evidence type="ECO:0000256" key="1">
    <source>
        <dbReference type="ARBA" id="ARBA00022448"/>
    </source>
</evidence>
<feature type="repeat" description="TPR" evidence="7">
    <location>
        <begin position="211"/>
        <end position="244"/>
    </location>
</feature>
<protein>
    <submittedName>
        <fullName evidence="9">C-type cytochrome</fullName>
    </submittedName>
</protein>